<evidence type="ECO:0000313" key="2">
    <source>
        <dbReference type="Proteomes" id="UP001528850"/>
    </source>
</evidence>
<keyword evidence="2" id="KW-1185">Reference proteome</keyword>
<name>A0ABT6BF26_9GAMM</name>
<proteinExistence type="predicted"/>
<reference evidence="1 2" key="1">
    <citation type="journal article" date="2024" name="Curr. Microbiol.">
        <title>Luteibacter sahnii sp. nov., A Novel Yellow-Colored Xanthomonadin Pigment Producing Probiotic Bacterium from Healthy Rice Seed Microbiome.</title>
        <authorList>
            <person name="Jaiswal G."/>
            <person name="Rana R."/>
            <person name="Nayak P.K."/>
            <person name="Chouhan R."/>
            <person name="Gandhi S.G."/>
            <person name="Patel H.K."/>
            <person name="Patil P.B."/>
        </authorList>
    </citation>
    <scope>NUCLEOTIDE SEQUENCE [LARGE SCALE GENOMIC DNA]</scope>
    <source>
        <strain evidence="1 2">PPL201</strain>
    </source>
</reference>
<gene>
    <name evidence="1" type="ORF">P3W24_15905</name>
</gene>
<evidence type="ECO:0008006" key="3">
    <source>
        <dbReference type="Google" id="ProtNLM"/>
    </source>
</evidence>
<dbReference type="EMBL" id="JARJJS010000004">
    <property type="protein sequence ID" value="MDF4026458.1"/>
    <property type="molecule type" value="Genomic_DNA"/>
</dbReference>
<dbReference type="Proteomes" id="UP001528850">
    <property type="component" value="Unassembled WGS sequence"/>
</dbReference>
<accession>A0ABT6BF26</accession>
<evidence type="ECO:0000313" key="1">
    <source>
        <dbReference type="EMBL" id="MDF4026458.1"/>
    </source>
</evidence>
<organism evidence="1 2">
    <name type="scientific">Luteibacter sahnii</name>
    <dbReference type="NCBI Taxonomy" id="3021977"/>
    <lineage>
        <taxon>Bacteria</taxon>
        <taxon>Pseudomonadati</taxon>
        <taxon>Pseudomonadota</taxon>
        <taxon>Gammaproteobacteria</taxon>
        <taxon>Lysobacterales</taxon>
        <taxon>Rhodanobacteraceae</taxon>
        <taxon>Luteibacter</taxon>
    </lineage>
</organism>
<sequence>MIRPSSIHSLTIEVAMSEAPDYITEHAVFDAGTCRAVLDALPKAAGAYVDRYPATPGKFVTYGRAAYLDICMPDADAQEQYYSKVAASNRVLMDAMGEMYAQLKSVVGGILGAPVTYRPDVLGVPGLHVIRGDAINITQGFGVHFDTQYERLRLPVPMDEDTYPISFTLPLLMPKNGTGLQVYDLNSKDLGRLSDPGETRSLSELAQLCGSRYLPYSVGTLVFHHGLLGHHAASSAVAGEDDERITVQGHGVRCGGEWILYW</sequence>
<comment type="caution">
    <text evidence="1">The sequence shown here is derived from an EMBL/GenBank/DDBJ whole genome shotgun (WGS) entry which is preliminary data.</text>
</comment>
<protein>
    <recommendedName>
        <fullName evidence="3">Phytanoyl-CoA dioxygenase</fullName>
    </recommendedName>
</protein>